<feature type="coiled-coil region" evidence="7">
    <location>
        <begin position="157"/>
        <end position="244"/>
    </location>
</feature>
<dbReference type="Proteomes" id="UP000502823">
    <property type="component" value="Unassembled WGS sequence"/>
</dbReference>
<keyword evidence="4 6" id="KW-0862">Zinc</keyword>
<dbReference type="EMBL" id="BLKM01000142">
    <property type="protein sequence ID" value="GFG29457.1"/>
    <property type="molecule type" value="Genomic_DNA"/>
</dbReference>
<evidence type="ECO:0000256" key="4">
    <source>
        <dbReference type="ARBA" id="ARBA00022833"/>
    </source>
</evidence>
<keyword evidence="6" id="KW-0808">Transferase</keyword>
<keyword evidence="2 6" id="KW-0479">Metal-binding</keyword>
<keyword evidence="5 6" id="KW-0539">Nucleus</keyword>
<evidence type="ECO:0000256" key="7">
    <source>
        <dbReference type="SAM" id="Coils"/>
    </source>
</evidence>
<dbReference type="PANTHER" id="PTHR23163">
    <property type="entry name" value="RING FINGER PROTEIN-RELATED"/>
    <property type="match status" value="1"/>
</dbReference>
<dbReference type="AlphaFoldDB" id="A0A6L2PH68"/>
<name>A0A6L2PH68_COPFO</name>
<dbReference type="GO" id="GO:0008270">
    <property type="term" value="F:zinc ion binding"/>
    <property type="evidence" value="ECO:0007669"/>
    <property type="project" value="UniProtKB-KW"/>
</dbReference>
<feature type="coiled-coil region" evidence="7">
    <location>
        <begin position="42"/>
        <end position="76"/>
    </location>
</feature>
<organism evidence="10 11">
    <name type="scientific">Coptotermes formosanus</name>
    <name type="common">Formosan subterranean termite</name>
    <dbReference type="NCBI Taxonomy" id="36987"/>
    <lineage>
        <taxon>Eukaryota</taxon>
        <taxon>Metazoa</taxon>
        <taxon>Ecdysozoa</taxon>
        <taxon>Arthropoda</taxon>
        <taxon>Hexapoda</taxon>
        <taxon>Insecta</taxon>
        <taxon>Pterygota</taxon>
        <taxon>Neoptera</taxon>
        <taxon>Polyneoptera</taxon>
        <taxon>Dictyoptera</taxon>
        <taxon>Blattodea</taxon>
        <taxon>Blattoidea</taxon>
        <taxon>Termitoidae</taxon>
        <taxon>Rhinotermitidae</taxon>
        <taxon>Coptotermes</taxon>
    </lineage>
</organism>
<dbReference type="GO" id="GO:0006325">
    <property type="term" value="P:chromatin organization"/>
    <property type="evidence" value="ECO:0007669"/>
    <property type="project" value="UniProtKB-KW"/>
</dbReference>
<dbReference type="InterPro" id="IPR058643">
    <property type="entry name" value="BRE1-like_CC"/>
</dbReference>
<evidence type="ECO:0000256" key="3">
    <source>
        <dbReference type="ARBA" id="ARBA00022771"/>
    </source>
</evidence>
<gene>
    <name evidence="10" type="ORF">Cfor_02849</name>
</gene>
<evidence type="ECO:0000256" key="5">
    <source>
        <dbReference type="ARBA" id="ARBA00023242"/>
    </source>
</evidence>
<sequence length="263" mass="30511">MAKRPAEGDGNTSGQPPIKKVQFEPIRIGPISTLEEMDMKVLQFQNKKLAQRLEQRHRLEAELRQRIEQLEKRQTQDDAVLNVVNRYWNQLNEDIRLSTWDKEELDEKLANRVQVSKRAVAKVIQAFDRLMQRNEKITLALKGELDGDEAPNMDETIRQANIEIQGENRNLQALNTSLHEKYHTISLKMAELQDSLTGKETEAAELRNQIDDLQYELLKVQSRNDKLENHLAEAIEKLKTYQQIHGDDKGIFSKDQTSDNQMV</sequence>
<evidence type="ECO:0000256" key="6">
    <source>
        <dbReference type="RuleBase" id="RU365038"/>
    </source>
</evidence>
<accession>A0A6L2PH68</accession>
<evidence type="ECO:0000259" key="9">
    <source>
        <dbReference type="Pfam" id="PF26095"/>
    </source>
</evidence>
<dbReference type="InParanoid" id="A0A6L2PH68"/>
<dbReference type="GO" id="GO:0005634">
    <property type="term" value="C:nucleus"/>
    <property type="evidence" value="ECO:0007669"/>
    <property type="project" value="UniProtKB-SubCell"/>
</dbReference>
<dbReference type="UniPathway" id="UPA00143"/>
<keyword evidence="6" id="KW-0156">Chromatin regulator</keyword>
<keyword evidence="6 7" id="KW-0175">Coiled coil</keyword>
<evidence type="ECO:0000256" key="8">
    <source>
        <dbReference type="SAM" id="MobiDB-lite"/>
    </source>
</evidence>
<comment type="pathway">
    <text evidence="6">Protein modification; protein ubiquitination.</text>
</comment>
<evidence type="ECO:0000313" key="10">
    <source>
        <dbReference type="EMBL" id="GFG29457.1"/>
    </source>
</evidence>
<dbReference type="InterPro" id="IPR013956">
    <property type="entry name" value="E3_ubiquit_lig_Bre1"/>
</dbReference>
<evidence type="ECO:0000313" key="11">
    <source>
        <dbReference type="Proteomes" id="UP000502823"/>
    </source>
</evidence>
<feature type="region of interest" description="Disordered" evidence="8">
    <location>
        <begin position="1"/>
        <end position="21"/>
    </location>
</feature>
<dbReference type="Pfam" id="PF26095">
    <property type="entry name" value="CC_Bre1"/>
    <property type="match status" value="1"/>
</dbReference>
<dbReference type="GO" id="GO:0033503">
    <property type="term" value="C:HULC complex"/>
    <property type="evidence" value="ECO:0007669"/>
    <property type="project" value="TreeGrafter"/>
</dbReference>
<comment type="catalytic activity">
    <reaction evidence="6">
        <text>S-ubiquitinyl-[E2 ubiquitin-conjugating enzyme]-L-cysteine + [acceptor protein]-L-lysine = [E2 ubiquitin-conjugating enzyme]-L-cysteine + N(6)-ubiquitinyl-[acceptor protein]-L-lysine.</text>
        <dbReference type="EC" id="2.3.2.27"/>
    </reaction>
</comment>
<dbReference type="GO" id="GO:0016567">
    <property type="term" value="P:protein ubiquitination"/>
    <property type="evidence" value="ECO:0007669"/>
    <property type="project" value="UniProtKB-UniRule"/>
</dbReference>
<dbReference type="GO" id="GO:0061630">
    <property type="term" value="F:ubiquitin protein ligase activity"/>
    <property type="evidence" value="ECO:0007669"/>
    <property type="project" value="UniProtKB-EC"/>
</dbReference>
<proteinExistence type="inferred from homology"/>
<dbReference type="OrthoDB" id="10266039at2759"/>
<feature type="domain" description="BRE1-like coiled-coil containing" evidence="9">
    <location>
        <begin position="69"/>
        <end position="238"/>
    </location>
</feature>
<dbReference type="PANTHER" id="PTHR23163:SF0">
    <property type="entry name" value="E3 UBIQUITIN-PROTEIN LIGASE BRE1"/>
    <property type="match status" value="1"/>
</dbReference>
<protein>
    <recommendedName>
        <fullName evidence="6">E3 ubiquitin protein ligase</fullName>
        <ecNumber evidence="6">2.3.2.27</ecNumber>
    </recommendedName>
</protein>
<evidence type="ECO:0000256" key="1">
    <source>
        <dbReference type="ARBA" id="ARBA00004123"/>
    </source>
</evidence>
<reference evidence="11" key="1">
    <citation type="submission" date="2020-01" db="EMBL/GenBank/DDBJ databases">
        <title>Draft genome sequence of the Termite Coptotermes fromosanus.</title>
        <authorList>
            <person name="Itakura S."/>
            <person name="Yosikawa Y."/>
            <person name="Umezawa K."/>
        </authorList>
    </citation>
    <scope>NUCLEOTIDE SEQUENCE [LARGE SCALE GENOMIC DNA]</scope>
</reference>
<comment type="caution">
    <text evidence="10">The sequence shown here is derived from an EMBL/GenBank/DDBJ whole genome shotgun (WGS) entry which is preliminary data.</text>
</comment>
<dbReference type="EC" id="2.3.2.27" evidence="6"/>
<evidence type="ECO:0000256" key="2">
    <source>
        <dbReference type="ARBA" id="ARBA00022723"/>
    </source>
</evidence>
<comment type="similarity">
    <text evidence="6">Belongs to the BRE1 family.</text>
</comment>
<keyword evidence="6" id="KW-0833">Ubl conjugation pathway</keyword>
<keyword evidence="3 6" id="KW-0863">Zinc-finger</keyword>
<comment type="subcellular location">
    <subcellularLocation>
        <location evidence="1 6">Nucleus</location>
    </subcellularLocation>
</comment>
<keyword evidence="11" id="KW-1185">Reference proteome</keyword>